<dbReference type="GO" id="GO:0003908">
    <property type="term" value="F:methylated-DNA-[protein]-cysteine S-methyltransferase activity"/>
    <property type="evidence" value="ECO:0007669"/>
    <property type="project" value="UniProtKB-EC"/>
</dbReference>
<dbReference type="EC" id="2.1.1.63" evidence="3"/>
<dbReference type="InterPro" id="IPR052520">
    <property type="entry name" value="ATL_DNA_repair"/>
</dbReference>
<comment type="caution">
    <text evidence="3">The sequence shown here is derived from an EMBL/GenBank/DDBJ whole genome shotgun (WGS) entry which is preliminary data.</text>
</comment>
<dbReference type="AlphaFoldDB" id="A0A9D5Q5Y1"/>
<dbReference type="SUPFAM" id="SSF46767">
    <property type="entry name" value="Methylated DNA-protein cysteine methyltransferase, C-terminal domain"/>
    <property type="match status" value="1"/>
</dbReference>
<evidence type="ECO:0000256" key="1">
    <source>
        <dbReference type="ARBA" id="ARBA00022763"/>
    </source>
</evidence>
<dbReference type="PANTHER" id="PTHR42942:SF1">
    <property type="entry name" value="ALKYLTRANSFERASE-LIKE PROTEIN 1"/>
    <property type="match status" value="1"/>
</dbReference>
<keyword evidence="3" id="KW-0808">Transferase</keyword>
<dbReference type="EMBL" id="WJJP01000218">
    <property type="protein sequence ID" value="MBD3324331.1"/>
    <property type="molecule type" value="Genomic_DNA"/>
</dbReference>
<evidence type="ECO:0000313" key="3">
    <source>
        <dbReference type="EMBL" id="MBD3324331.1"/>
    </source>
</evidence>
<dbReference type="Pfam" id="PF01035">
    <property type="entry name" value="DNA_binding_1"/>
    <property type="match status" value="1"/>
</dbReference>
<name>A0A9D5Q5Y1_9BACT</name>
<feature type="domain" description="Methylated-DNA-[protein]-cysteine S-methyltransferase DNA binding" evidence="2">
    <location>
        <begin position="3"/>
        <end position="88"/>
    </location>
</feature>
<keyword evidence="1" id="KW-0227">DNA damage</keyword>
<dbReference type="GO" id="GO:0006281">
    <property type="term" value="P:DNA repair"/>
    <property type="evidence" value="ECO:0007669"/>
    <property type="project" value="InterPro"/>
</dbReference>
<evidence type="ECO:0000313" key="4">
    <source>
        <dbReference type="Proteomes" id="UP000649604"/>
    </source>
</evidence>
<keyword evidence="3" id="KW-0489">Methyltransferase</keyword>
<proteinExistence type="predicted"/>
<dbReference type="Proteomes" id="UP000649604">
    <property type="component" value="Unassembled WGS sequence"/>
</dbReference>
<dbReference type="InterPro" id="IPR036388">
    <property type="entry name" value="WH-like_DNA-bd_sf"/>
</dbReference>
<protein>
    <submittedName>
        <fullName evidence="3">Methylated-DNA--[protein]-cysteine S-methyltransferase</fullName>
        <ecNumber evidence="3">2.1.1.63</ecNumber>
    </submittedName>
</protein>
<dbReference type="GO" id="GO:0032259">
    <property type="term" value="P:methylation"/>
    <property type="evidence" value="ECO:0007669"/>
    <property type="project" value="UniProtKB-KW"/>
</dbReference>
<dbReference type="PANTHER" id="PTHR42942">
    <property type="entry name" value="6-O-METHYLGUANINE DNA METHYLTRANSFERASE"/>
    <property type="match status" value="1"/>
</dbReference>
<organism evidence="3 4">
    <name type="scientific">candidate division KSB3 bacterium</name>
    <dbReference type="NCBI Taxonomy" id="2044937"/>
    <lineage>
        <taxon>Bacteria</taxon>
        <taxon>candidate division KSB3</taxon>
    </lineage>
</organism>
<dbReference type="NCBIfam" id="TIGR00589">
    <property type="entry name" value="ogt"/>
    <property type="match status" value="1"/>
</dbReference>
<evidence type="ECO:0000259" key="2">
    <source>
        <dbReference type="Pfam" id="PF01035"/>
    </source>
</evidence>
<accession>A0A9D5Q5Y1</accession>
<dbReference type="CDD" id="cd06445">
    <property type="entry name" value="ATase"/>
    <property type="match status" value="1"/>
</dbReference>
<reference evidence="3" key="1">
    <citation type="submission" date="2019-11" db="EMBL/GenBank/DDBJ databases">
        <title>Microbial mats filling the niche in hypersaline microbial mats.</title>
        <authorList>
            <person name="Wong H.L."/>
            <person name="Macleod F.I."/>
            <person name="White R.A. III"/>
            <person name="Burns B.P."/>
        </authorList>
    </citation>
    <scope>NUCLEOTIDE SEQUENCE</scope>
    <source>
        <strain evidence="3">Rbin_158</strain>
    </source>
</reference>
<dbReference type="InterPro" id="IPR036217">
    <property type="entry name" value="MethylDNA_cys_MeTrfase_DNAb"/>
</dbReference>
<sequence>MNNFYHEVYALVAQIPVGKVMTYGQIAVLLGRPTAARAVGYALHQLPPGSQIPWQRVINAQGKISPRSAADVLHEPLLQRMLLEQEGIVFDAQGRLDLDRYLWEPAEANGVAYLRESSQEDSLD</sequence>
<gene>
    <name evidence="3" type="ORF">GF339_07080</name>
</gene>
<dbReference type="InterPro" id="IPR014048">
    <property type="entry name" value="MethylDNA_cys_MeTrfase_DNA-bd"/>
</dbReference>
<dbReference type="Gene3D" id="1.10.10.10">
    <property type="entry name" value="Winged helix-like DNA-binding domain superfamily/Winged helix DNA-binding domain"/>
    <property type="match status" value="1"/>
</dbReference>